<dbReference type="InterPro" id="IPR036291">
    <property type="entry name" value="NAD(P)-bd_dom_sf"/>
</dbReference>
<dbReference type="InterPro" id="IPR002347">
    <property type="entry name" value="SDR_fam"/>
</dbReference>
<dbReference type="Proteomes" id="UP000646827">
    <property type="component" value="Unassembled WGS sequence"/>
</dbReference>
<evidence type="ECO:0008006" key="4">
    <source>
        <dbReference type="Google" id="ProtNLM"/>
    </source>
</evidence>
<evidence type="ECO:0000313" key="3">
    <source>
        <dbReference type="Proteomes" id="UP000646827"/>
    </source>
</evidence>
<sequence>MHVQGHIFVVTGGASGLGQQVTKSIIEQGGHVIIMDINSTGANEMVESFGSDKAYSSGSVDVTSEEQVKDAIQNGLCHFKNNNEELFLVGAVICSGIVWPPQSIEGYGPNNQLTSYSQFKHVVTINLLGSYNVAQQVAQVIMNNKPLNQDGERGIIITTSSMLGLDGTLVGYGTSKAGVAGMTLPLARELSNFGIRVMSIAPGPFDTPLARAIPGVEAPVSLFPKRYGQPSEFSDLVLHIINNSMLNGSVIRLDGALRG</sequence>
<dbReference type="PANTHER" id="PTHR43658:SF8">
    <property type="entry name" value="17-BETA-HYDROXYSTEROID DEHYDROGENASE 14-RELATED"/>
    <property type="match status" value="1"/>
</dbReference>
<dbReference type="GO" id="GO:0016491">
    <property type="term" value="F:oxidoreductase activity"/>
    <property type="evidence" value="ECO:0007669"/>
    <property type="project" value="UniProtKB-KW"/>
</dbReference>
<gene>
    <name evidence="2" type="ORF">INT45_012655</name>
</gene>
<proteinExistence type="predicted"/>
<accession>A0A8H7S2C0</accession>
<evidence type="ECO:0000256" key="1">
    <source>
        <dbReference type="ARBA" id="ARBA00023002"/>
    </source>
</evidence>
<name>A0A8H7S2C0_9FUNG</name>
<dbReference type="Pfam" id="PF00106">
    <property type="entry name" value="adh_short"/>
    <property type="match status" value="1"/>
</dbReference>
<dbReference type="OrthoDB" id="3819888at2759"/>
<keyword evidence="1" id="KW-0560">Oxidoreductase</keyword>
<reference evidence="2 3" key="1">
    <citation type="submission" date="2020-12" db="EMBL/GenBank/DDBJ databases">
        <title>Metabolic potential, ecology and presence of endohyphal bacteria is reflected in genomic diversity of Mucoromycotina.</title>
        <authorList>
            <person name="Muszewska A."/>
            <person name="Okrasinska A."/>
            <person name="Steczkiewicz K."/>
            <person name="Drgas O."/>
            <person name="Orlowska M."/>
            <person name="Perlinska-Lenart U."/>
            <person name="Aleksandrzak-Piekarczyk T."/>
            <person name="Szatraj K."/>
            <person name="Zielenkiewicz U."/>
            <person name="Pilsyk S."/>
            <person name="Malc E."/>
            <person name="Mieczkowski P."/>
            <person name="Kruszewska J.S."/>
            <person name="Biernat P."/>
            <person name="Pawlowska J."/>
        </authorList>
    </citation>
    <scope>NUCLEOTIDE SEQUENCE [LARGE SCALE GENOMIC DNA]</scope>
    <source>
        <strain evidence="2 3">CBS 142.35</strain>
    </source>
</reference>
<dbReference type="PANTHER" id="PTHR43658">
    <property type="entry name" value="SHORT-CHAIN DEHYDROGENASE/REDUCTASE"/>
    <property type="match status" value="1"/>
</dbReference>
<comment type="caution">
    <text evidence="2">The sequence shown here is derived from an EMBL/GenBank/DDBJ whole genome shotgun (WGS) entry which is preliminary data.</text>
</comment>
<dbReference type="SUPFAM" id="SSF51735">
    <property type="entry name" value="NAD(P)-binding Rossmann-fold domains"/>
    <property type="match status" value="1"/>
</dbReference>
<organism evidence="2 3">
    <name type="scientific">Circinella minor</name>
    <dbReference type="NCBI Taxonomy" id="1195481"/>
    <lineage>
        <taxon>Eukaryota</taxon>
        <taxon>Fungi</taxon>
        <taxon>Fungi incertae sedis</taxon>
        <taxon>Mucoromycota</taxon>
        <taxon>Mucoromycotina</taxon>
        <taxon>Mucoromycetes</taxon>
        <taxon>Mucorales</taxon>
        <taxon>Lichtheimiaceae</taxon>
        <taxon>Circinella</taxon>
    </lineage>
</organism>
<evidence type="ECO:0000313" key="2">
    <source>
        <dbReference type="EMBL" id="KAG2221404.1"/>
    </source>
</evidence>
<dbReference type="PRINTS" id="PR00081">
    <property type="entry name" value="GDHRDH"/>
</dbReference>
<keyword evidence="3" id="KW-1185">Reference proteome</keyword>
<protein>
    <recommendedName>
        <fullName evidence="4">3-hydroxyacyl-CoA dehydrogenase</fullName>
    </recommendedName>
</protein>
<dbReference type="Gene3D" id="3.40.50.720">
    <property type="entry name" value="NAD(P)-binding Rossmann-like Domain"/>
    <property type="match status" value="1"/>
</dbReference>
<dbReference type="EMBL" id="JAEPRB010000110">
    <property type="protein sequence ID" value="KAG2221404.1"/>
    <property type="molecule type" value="Genomic_DNA"/>
</dbReference>
<dbReference type="AlphaFoldDB" id="A0A8H7S2C0"/>